<dbReference type="InterPro" id="IPR021136">
    <property type="entry name" value="Flagellar_hook_control-like_C"/>
</dbReference>
<gene>
    <name evidence="6" type="ORF">D3871_09160</name>
</gene>
<keyword evidence="6" id="KW-0969">Cilium</keyword>
<feature type="region of interest" description="Disordered" evidence="4">
    <location>
        <begin position="1"/>
        <end position="104"/>
    </location>
</feature>
<accession>A0A3A3FVR1</accession>
<dbReference type="PANTHER" id="PTHR37533:SF2">
    <property type="entry name" value="FLAGELLAR HOOK-LENGTH CONTROL PROTEIN"/>
    <property type="match status" value="1"/>
</dbReference>
<dbReference type="PANTHER" id="PTHR37533">
    <property type="entry name" value="FLAGELLAR HOOK-LENGTH CONTROL PROTEIN"/>
    <property type="match status" value="1"/>
</dbReference>
<protein>
    <submittedName>
        <fullName evidence="6">Flagellar hook-length control protein FliK</fullName>
    </submittedName>
</protein>
<evidence type="ECO:0000256" key="3">
    <source>
        <dbReference type="ARBA" id="ARBA00022795"/>
    </source>
</evidence>
<keyword evidence="6" id="KW-0282">Flagellum</keyword>
<dbReference type="CDD" id="cd17470">
    <property type="entry name" value="T3SS_Flik_C"/>
    <property type="match status" value="1"/>
</dbReference>
<keyword evidence="7" id="KW-1185">Reference proteome</keyword>
<name>A0A3A3FVR1_9BURK</name>
<dbReference type="GO" id="GO:0044780">
    <property type="term" value="P:bacterial-type flagellum assembly"/>
    <property type="evidence" value="ECO:0007669"/>
    <property type="project" value="InterPro"/>
</dbReference>
<dbReference type="Proteomes" id="UP000265955">
    <property type="component" value="Unassembled WGS sequence"/>
</dbReference>
<dbReference type="RefSeq" id="WP_119768607.1">
    <property type="nucleotide sequence ID" value="NZ_QYUO01000001.1"/>
</dbReference>
<evidence type="ECO:0000313" key="7">
    <source>
        <dbReference type="Proteomes" id="UP000265955"/>
    </source>
</evidence>
<feature type="region of interest" description="Disordered" evidence="4">
    <location>
        <begin position="360"/>
        <end position="402"/>
    </location>
</feature>
<dbReference type="InterPro" id="IPR052563">
    <property type="entry name" value="FliK"/>
</dbReference>
<comment type="similarity">
    <text evidence="2">Belongs to the FliK family.</text>
</comment>
<keyword evidence="6" id="KW-0966">Cell projection</keyword>
<evidence type="ECO:0000259" key="5">
    <source>
        <dbReference type="Pfam" id="PF02120"/>
    </source>
</evidence>
<reference evidence="7" key="1">
    <citation type="submission" date="2018-09" db="EMBL/GenBank/DDBJ databases">
        <authorList>
            <person name="Zhu H."/>
        </authorList>
    </citation>
    <scope>NUCLEOTIDE SEQUENCE [LARGE SCALE GENOMIC DNA]</scope>
    <source>
        <strain evidence="7">K1R23-30</strain>
    </source>
</reference>
<dbReference type="AlphaFoldDB" id="A0A3A3FVR1"/>
<comment type="caution">
    <text evidence="6">The sequence shown here is derived from an EMBL/GenBank/DDBJ whole genome shotgun (WGS) entry which is preliminary data.</text>
</comment>
<dbReference type="PRINTS" id="PR01007">
    <property type="entry name" value="FLGHOOKFLIK"/>
</dbReference>
<proteinExistence type="inferred from homology"/>
<dbReference type="Gene3D" id="3.30.750.140">
    <property type="match status" value="1"/>
</dbReference>
<sequence length="414" mass="42392">MQTSQVTNPANIFSTSAPAKQAEANNANEAFSQVLSREVADRGNAAPAKEKDLPAAPKQQAGVKPSKSSEAKAPSDTKTGTRSNVKSGDNTKTADETEEPASQVSDDMLALVANLSQLNMSEAADTAKTTPEDASAVDPAQLLVAAGLVRAESTTAGAIPDVASGDIALAKSDVGMPSLAGTVDAGKFVSEAKTEDSQASVTATDFAAKGRELLNIVPQGAEGKEFMAQLKSSLTEAAAMSEPAAPAMQMIQPVAMQTIQTQAALAVHASEKLTPAVGTPAWDQALGQKVVWMVAGEQQSASLTLNPPDLGPLQVVLSVNNSQANATFIAAQPEVRQALEAAMPKLRDMLGEAGIQLGQATVNSGSPNQQGAQDQHGSQSRRGFNQGAAASDEAPKIGRVLPASSGNGLVDTFV</sequence>
<organism evidence="6 7">
    <name type="scientific">Noviherbaspirillum saxi</name>
    <dbReference type="NCBI Taxonomy" id="2320863"/>
    <lineage>
        <taxon>Bacteria</taxon>
        <taxon>Pseudomonadati</taxon>
        <taxon>Pseudomonadota</taxon>
        <taxon>Betaproteobacteria</taxon>
        <taxon>Burkholderiales</taxon>
        <taxon>Oxalobacteraceae</taxon>
        <taxon>Noviherbaspirillum</taxon>
    </lineage>
</organism>
<dbReference type="InterPro" id="IPR001635">
    <property type="entry name" value="Flag_hook_Flik"/>
</dbReference>
<dbReference type="GO" id="GO:0009424">
    <property type="term" value="C:bacterial-type flagellum hook"/>
    <property type="evidence" value="ECO:0007669"/>
    <property type="project" value="InterPro"/>
</dbReference>
<feature type="compositionally biased region" description="Polar residues" evidence="4">
    <location>
        <begin position="76"/>
        <end position="91"/>
    </location>
</feature>
<comment type="function">
    <text evidence="1">Controls the length of the flagellar hook.</text>
</comment>
<evidence type="ECO:0000256" key="4">
    <source>
        <dbReference type="SAM" id="MobiDB-lite"/>
    </source>
</evidence>
<dbReference type="Pfam" id="PF02120">
    <property type="entry name" value="Flg_hook"/>
    <property type="match status" value="1"/>
</dbReference>
<evidence type="ECO:0000313" key="6">
    <source>
        <dbReference type="EMBL" id="RJF98658.1"/>
    </source>
</evidence>
<evidence type="ECO:0000256" key="2">
    <source>
        <dbReference type="ARBA" id="ARBA00009149"/>
    </source>
</evidence>
<feature type="compositionally biased region" description="Polar residues" evidence="4">
    <location>
        <begin position="360"/>
        <end position="383"/>
    </location>
</feature>
<dbReference type="EMBL" id="QYUO01000001">
    <property type="protein sequence ID" value="RJF98658.1"/>
    <property type="molecule type" value="Genomic_DNA"/>
</dbReference>
<dbReference type="InterPro" id="IPR038610">
    <property type="entry name" value="FliK-like_C_sf"/>
</dbReference>
<dbReference type="OrthoDB" id="8596319at2"/>
<evidence type="ECO:0000256" key="1">
    <source>
        <dbReference type="ARBA" id="ARBA00003944"/>
    </source>
</evidence>
<feature type="compositionally biased region" description="Polar residues" evidence="4">
    <location>
        <begin position="1"/>
        <end position="18"/>
    </location>
</feature>
<keyword evidence="3" id="KW-1005">Bacterial flagellum biogenesis</keyword>
<feature type="domain" description="Flagellar hook-length control protein-like C-terminal" evidence="5">
    <location>
        <begin position="288"/>
        <end position="370"/>
    </location>
</feature>